<dbReference type="RefSeq" id="WP_237239042.1">
    <property type="nucleotide sequence ID" value="NZ_JAKKDU010000004.1"/>
</dbReference>
<evidence type="ECO:0000313" key="2">
    <source>
        <dbReference type="Proteomes" id="UP001199795"/>
    </source>
</evidence>
<reference evidence="1" key="1">
    <citation type="submission" date="2022-01" db="EMBL/GenBank/DDBJ databases">
        <title>Draft genome sequence of Sabulilitoribacter arenilitoris KCTC 52401.</title>
        <authorList>
            <person name="Oh J.-S."/>
        </authorList>
    </citation>
    <scope>NUCLEOTIDE SEQUENCE</scope>
    <source>
        <strain evidence="1">HMF6543</strain>
    </source>
</reference>
<comment type="caution">
    <text evidence="1">The sequence shown here is derived from an EMBL/GenBank/DDBJ whole genome shotgun (WGS) entry which is preliminary data.</text>
</comment>
<dbReference type="Pfam" id="PF13589">
    <property type="entry name" value="HATPase_c_3"/>
    <property type="match status" value="1"/>
</dbReference>
<dbReference type="Proteomes" id="UP001199795">
    <property type="component" value="Unassembled WGS sequence"/>
</dbReference>
<organism evidence="1 2">
    <name type="scientific">Wocania arenilitoris</name>
    <dbReference type="NCBI Taxonomy" id="2044858"/>
    <lineage>
        <taxon>Bacteria</taxon>
        <taxon>Pseudomonadati</taxon>
        <taxon>Bacteroidota</taxon>
        <taxon>Flavobacteriia</taxon>
        <taxon>Flavobacteriales</taxon>
        <taxon>Flavobacteriaceae</taxon>
        <taxon>Wocania</taxon>
    </lineage>
</organism>
<keyword evidence="2" id="KW-1185">Reference proteome</keyword>
<dbReference type="AlphaFoldDB" id="A0AAE3EP74"/>
<accession>A0AAE3EP74</accession>
<keyword evidence="1" id="KW-0547">Nucleotide-binding</keyword>
<gene>
    <name evidence="1" type="ORF">L3X37_04855</name>
</gene>
<sequence>MKINVINAANLFFPTPSLELVLFEAIANSIDAEASKIDIDINVDSFAKPETLSFIIKDNGVGFIDENFRKFSNLLEVEEEDHKGIGRLVFLKYFKSVNVVSYYDKKKRTFSFHGKFDGENELNETKEEGQGTTLTFENYFKDKIKSYDYIKPNALKKSILFHFFPLFYAKKIKNENLIITIRLQTKDPNMDYGFFNDTSTLDISKMSKLEEITFNEQSLDFFQDLHIYYSVKENLEDESLITAISVDGRTIPVNILSKENIPRGYEIVFLLFSDYFTGKVNTSRQELTLGKGELRTVTKIFQDKIGEILNEKIPYIQKRNTEINKGLNDRFPHLQGYFDENSVGIIDRSKSLEIAQSKFFQEQKEVLDSSSLTEELYQKSLEISSRLLMEYILYRNIIINKLKEIDSTNSEDDIHNIIIPMRKTYKQSNFINDLYTNNAWLLDDKYMSYNTILSDKEMDKLIDEITFEEEEIEKDIKRPDIAIVFSGNPDKTEKVDVVIIELKKLGLDLAKKENVVSQLKQRARKLLQYYPDKIQRIWFYGIVDIDEEFEISLLEEKFANLYSTDKVYYKEHSVILDYETKKEIPVGLFVLSFDAFLKDAETRNATFLNLLKESFKNESSKAKSHN</sequence>
<keyword evidence="1" id="KW-0067">ATP-binding</keyword>
<name>A0AAE3EP74_9FLAO</name>
<dbReference type="SUPFAM" id="SSF55874">
    <property type="entry name" value="ATPase domain of HSP90 chaperone/DNA topoisomerase II/histidine kinase"/>
    <property type="match status" value="1"/>
</dbReference>
<evidence type="ECO:0000313" key="1">
    <source>
        <dbReference type="EMBL" id="MCF7567694.1"/>
    </source>
</evidence>
<dbReference type="InterPro" id="IPR036890">
    <property type="entry name" value="HATPase_C_sf"/>
</dbReference>
<dbReference type="GO" id="GO:0005524">
    <property type="term" value="F:ATP binding"/>
    <property type="evidence" value="ECO:0007669"/>
    <property type="project" value="UniProtKB-KW"/>
</dbReference>
<dbReference type="Gene3D" id="3.30.565.10">
    <property type="entry name" value="Histidine kinase-like ATPase, C-terminal domain"/>
    <property type="match status" value="1"/>
</dbReference>
<protein>
    <submittedName>
        <fullName evidence="1">ATP-binding protein</fullName>
    </submittedName>
</protein>
<dbReference type="EMBL" id="JAKKDU010000004">
    <property type="protein sequence ID" value="MCF7567694.1"/>
    <property type="molecule type" value="Genomic_DNA"/>
</dbReference>
<proteinExistence type="predicted"/>